<evidence type="ECO:0000259" key="4">
    <source>
        <dbReference type="Pfam" id="PF25833"/>
    </source>
</evidence>
<dbReference type="RefSeq" id="WP_110105762.1">
    <property type="nucleotide sequence ID" value="NZ_JACBZZ010000001.1"/>
</dbReference>
<comment type="caution">
    <text evidence="8">The sequence shown here is derived from an EMBL/GenBank/DDBJ whole genome shotgun (WGS) entry which is preliminary data.</text>
</comment>
<protein>
    <submittedName>
        <fullName evidence="8">Uncharacterized protein</fullName>
    </submittedName>
</protein>
<organism evidence="8 9">
    <name type="scientific">Arthrobacter psychrochitiniphilus</name>
    <dbReference type="NCBI Taxonomy" id="291045"/>
    <lineage>
        <taxon>Bacteria</taxon>
        <taxon>Bacillati</taxon>
        <taxon>Actinomycetota</taxon>
        <taxon>Actinomycetes</taxon>
        <taxon>Micrococcales</taxon>
        <taxon>Micrococcaceae</taxon>
        <taxon>Arthrobacter</taxon>
    </lineage>
</organism>
<dbReference type="InterPro" id="IPR058692">
    <property type="entry name" value="Fn3_SaeA_2nd"/>
</dbReference>
<proteinExistence type="predicted"/>
<evidence type="ECO:0000259" key="2">
    <source>
        <dbReference type="Pfam" id="PF25831"/>
    </source>
</evidence>
<name>A0A2V3DRU0_9MICC</name>
<dbReference type="OrthoDB" id="570928at2"/>
<evidence type="ECO:0000256" key="1">
    <source>
        <dbReference type="SAM" id="MobiDB-lite"/>
    </source>
</evidence>
<dbReference type="InterPro" id="IPR058695">
    <property type="entry name" value="SaeA_N"/>
</dbReference>
<evidence type="ECO:0000259" key="3">
    <source>
        <dbReference type="Pfam" id="PF25832"/>
    </source>
</evidence>
<dbReference type="Pfam" id="PF25832">
    <property type="entry name" value="Fn3_SaeA_2nd"/>
    <property type="match status" value="1"/>
</dbReference>
<feature type="domain" description="SaeA second Fn3-like" evidence="4">
    <location>
        <begin position="400"/>
        <end position="488"/>
    </location>
</feature>
<evidence type="ECO:0000313" key="9">
    <source>
        <dbReference type="Proteomes" id="UP000246303"/>
    </source>
</evidence>
<feature type="domain" description="SaeA third Fn3-like" evidence="5">
    <location>
        <begin position="506"/>
        <end position="603"/>
    </location>
</feature>
<gene>
    <name evidence="8" type="ORF">CVS29_07710</name>
</gene>
<dbReference type="InterPro" id="IPR058696">
    <property type="entry name" value="Fn3_SaeA_5th"/>
</dbReference>
<feature type="domain" description="SaeA N-terminal" evidence="2">
    <location>
        <begin position="145"/>
        <end position="200"/>
    </location>
</feature>
<feature type="domain" description="SaeA first Fn3-like" evidence="3">
    <location>
        <begin position="301"/>
        <end position="390"/>
    </location>
</feature>
<keyword evidence="9" id="KW-1185">Reference proteome</keyword>
<dbReference type="Pfam" id="PF25835">
    <property type="entry name" value="Fn3_SaeA_5th"/>
    <property type="match status" value="1"/>
</dbReference>
<feature type="region of interest" description="Disordered" evidence="1">
    <location>
        <begin position="207"/>
        <end position="256"/>
    </location>
</feature>
<dbReference type="InterPro" id="IPR058694">
    <property type="entry name" value="Fn3_SaeA_4th"/>
</dbReference>
<dbReference type="Pfam" id="PF25836">
    <property type="entry name" value="Fn3_SaeA_6th"/>
    <property type="match status" value="1"/>
</dbReference>
<dbReference type="Pfam" id="PF25833">
    <property type="entry name" value="Fn3_SaeA_3rd"/>
    <property type="match status" value="1"/>
</dbReference>
<dbReference type="Proteomes" id="UP000246303">
    <property type="component" value="Unassembled WGS sequence"/>
</dbReference>
<evidence type="ECO:0000259" key="5">
    <source>
        <dbReference type="Pfam" id="PF25834"/>
    </source>
</evidence>
<dbReference type="EMBL" id="QHLZ01000004">
    <property type="protein sequence ID" value="PXA65895.1"/>
    <property type="molecule type" value="Genomic_DNA"/>
</dbReference>
<evidence type="ECO:0000259" key="7">
    <source>
        <dbReference type="Pfam" id="PF25836"/>
    </source>
</evidence>
<dbReference type="Pfam" id="PF25834">
    <property type="entry name" value="Fn3_SaeA_4th"/>
    <property type="match status" value="1"/>
</dbReference>
<evidence type="ECO:0000259" key="6">
    <source>
        <dbReference type="Pfam" id="PF25835"/>
    </source>
</evidence>
<evidence type="ECO:0000313" key="8">
    <source>
        <dbReference type="EMBL" id="PXA65895.1"/>
    </source>
</evidence>
<dbReference type="InterPro" id="IPR058691">
    <property type="entry name" value="Fn3_SaeA_1st"/>
</dbReference>
<feature type="domain" description="SaeA fourth Fn3-like" evidence="6">
    <location>
        <begin position="612"/>
        <end position="703"/>
    </location>
</feature>
<accession>A0A2V3DRU0</accession>
<reference evidence="8 9" key="1">
    <citation type="submission" date="2018-05" db="EMBL/GenBank/DDBJ databases">
        <title>Genetic diversity of glacier-inhabiting Cryobacterium bacteria in China and description of Cryobacterium mengkeensis sp. nov. and Arthrobacter glacialis sp. nov.</title>
        <authorList>
            <person name="Liu Q."/>
            <person name="Xin Y.-H."/>
        </authorList>
    </citation>
    <scope>NUCLEOTIDE SEQUENCE [LARGE SCALE GENOMIC DNA]</scope>
    <source>
        <strain evidence="8 9">GP3</strain>
    </source>
</reference>
<feature type="domain" description="SaeA fifth Fn3-like" evidence="7">
    <location>
        <begin position="708"/>
        <end position="836"/>
    </location>
</feature>
<dbReference type="Pfam" id="PF25831">
    <property type="entry name" value="SaeA_1st"/>
    <property type="match status" value="1"/>
</dbReference>
<sequence length="852" mass="91064">MTIDQKYEARLSALRLWANDVAARGYLAPSENDLAAIAIAKGVDAPGVDVDLVQAWQGAIRTLLKQVAFNIADPHRQLGSEYDRPEGAAAVRASAPPEVTAPGPVRAQPLEYVVEEVDVEVTEQSVPAAQAPAPPTLAERCEELLKNWRRAAVDEGRPFANQIKDRNLRAVANSKRDLEAVQAQLPGFAQDYAQEIVNLLAAVAPPAEMSHSGAPPLPDAAPHPLSAQPSMVPPAVSTGTASVHSEAPAKASTSAMAQQAQPSVAAAATASAPGQAASGVLEVSMFAAYDFMSAETTPGEIKLTRTQDGSRRYAWDPNSDPGDFKIYRIISGDGMVPYNPDQADVIAISTDAAALDPRAFRTAVRHVQVWCNSGRDQTDALNSQPVLHAMLDVVGEVPVVDIREDSGRIIGQWTALPGTEKVQIFRIPAAVAAFAGSDPAYRILAGGTNLGGFVDAEAERGVSYIYKVYTEAAVHNVNRLSAPAVVHMNVSSVLLPVDDLAATVKADDDNETVLVDLNWSIPPGGRVDIYRTATRPAAGIELKAIEEATLEQGGLRPEFRLAHPIEPLDGTASMLNVPWPVEWTRTYFTPVTVLEGRAHVGASTVSTRPTRIRNAKVVERVDSQILTFEWPDGADAVMVYSGAPGQGAEAALTGQPQEISHSGYNQRGGLYFSTLLPAVGCDLHLVPVSYEAGSRVSGTVTTINYPWLLRVSYNVAQRKNRFTGKITGLTVAVQSRMPNAQLPGFVLVYHPERLPLTAADGLHLNMMRDMDGAAPAARVFQPENRAPSDPADVWKTDQPTWDAEVRPGTGYVRLFPAVALEGLKMMAVLDPGVNELSLLSRGNSAWGLLGGR</sequence>
<dbReference type="AlphaFoldDB" id="A0A2V3DRU0"/>
<dbReference type="InterPro" id="IPR058693">
    <property type="entry name" value="Fn3_SaeA_3rd"/>
</dbReference>